<organism evidence="1 2">
    <name type="scientific">Ginsengibacter hankyongi</name>
    <dbReference type="NCBI Taxonomy" id="2607284"/>
    <lineage>
        <taxon>Bacteria</taxon>
        <taxon>Pseudomonadati</taxon>
        <taxon>Bacteroidota</taxon>
        <taxon>Chitinophagia</taxon>
        <taxon>Chitinophagales</taxon>
        <taxon>Chitinophagaceae</taxon>
        <taxon>Ginsengibacter</taxon>
    </lineage>
</organism>
<comment type="caution">
    <text evidence="1">The sequence shown here is derived from an EMBL/GenBank/DDBJ whole genome shotgun (WGS) entry which is preliminary data.</text>
</comment>
<accession>A0A5J5IJJ6</accession>
<dbReference type="RefSeq" id="WP_150412737.1">
    <property type="nucleotide sequence ID" value="NZ_VYQF01000001.1"/>
</dbReference>
<dbReference type="EMBL" id="VYQF01000001">
    <property type="protein sequence ID" value="KAA9040678.1"/>
    <property type="molecule type" value="Genomic_DNA"/>
</dbReference>
<proteinExistence type="predicted"/>
<name>A0A5J5IJJ6_9BACT</name>
<dbReference type="Proteomes" id="UP000326903">
    <property type="component" value="Unassembled WGS sequence"/>
</dbReference>
<sequence>MKAKKLPIQYLIKNADELFIKGIERIQSSFGIHSTVWQVLHSIHEKGCIHVNELKSIMQPFADSVTVHNILTKLRITCVIFNAEDKISLTSNGIDLYKNCLGN</sequence>
<gene>
    <name evidence="1" type="ORF">FW778_01160</name>
</gene>
<evidence type="ECO:0000313" key="1">
    <source>
        <dbReference type="EMBL" id="KAA9040678.1"/>
    </source>
</evidence>
<reference evidence="1 2" key="1">
    <citation type="submission" date="2019-09" db="EMBL/GenBank/DDBJ databases">
        <title>Draft genome sequence of Ginsengibacter sp. BR5-29.</title>
        <authorList>
            <person name="Im W.-T."/>
        </authorList>
    </citation>
    <scope>NUCLEOTIDE SEQUENCE [LARGE SCALE GENOMIC DNA]</scope>
    <source>
        <strain evidence="1 2">BR5-29</strain>
    </source>
</reference>
<dbReference type="AlphaFoldDB" id="A0A5J5IJJ6"/>
<protein>
    <submittedName>
        <fullName evidence="1">Uncharacterized protein</fullName>
    </submittedName>
</protein>
<keyword evidence="2" id="KW-1185">Reference proteome</keyword>
<evidence type="ECO:0000313" key="2">
    <source>
        <dbReference type="Proteomes" id="UP000326903"/>
    </source>
</evidence>